<dbReference type="InterPro" id="IPR001107">
    <property type="entry name" value="Band_7"/>
</dbReference>
<dbReference type="InterPro" id="IPR036013">
    <property type="entry name" value="Band_7/SPFH_dom_sf"/>
</dbReference>
<dbReference type="InterPro" id="IPR050710">
    <property type="entry name" value="Band7/mec-2_domain"/>
</dbReference>
<dbReference type="Gene3D" id="3.30.479.30">
    <property type="entry name" value="Band 7 domain"/>
    <property type="match status" value="1"/>
</dbReference>
<name>A0A6M4H7V0_9PROT</name>
<evidence type="ECO:0000256" key="3">
    <source>
        <dbReference type="ARBA" id="ARBA00022692"/>
    </source>
</evidence>
<evidence type="ECO:0000256" key="7">
    <source>
        <dbReference type="SAM" id="MobiDB-lite"/>
    </source>
</evidence>
<feature type="compositionally biased region" description="Basic and acidic residues" evidence="7">
    <location>
        <begin position="389"/>
        <end position="403"/>
    </location>
</feature>
<dbReference type="NCBIfam" id="TIGR01933">
    <property type="entry name" value="hflK"/>
    <property type="match status" value="1"/>
</dbReference>
<comment type="similarity">
    <text evidence="2 6">Belongs to the band 7/mec-2 family. HflK subfamily.</text>
</comment>
<dbReference type="InterPro" id="IPR010201">
    <property type="entry name" value="HflK"/>
</dbReference>
<evidence type="ECO:0000256" key="2">
    <source>
        <dbReference type="ARBA" id="ARBA00006971"/>
    </source>
</evidence>
<evidence type="ECO:0000259" key="8">
    <source>
        <dbReference type="SMART" id="SM00244"/>
    </source>
</evidence>
<dbReference type="Pfam" id="PF01145">
    <property type="entry name" value="Band_7"/>
    <property type="match status" value="1"/>
</dbReference>
<evidence type="ECO:0000313" key="9">
    <source>
        <dbReference type="EMBL" id="QJR15696.1"/>
    </source>
</evidence>
<dbReference type="Pfam" id="PF12221">
    <property type="entry name" value="HflK_N"/>
    <property type="match status" value="1"/>
</dbReference>
<evidence type="ECO:0000313" key="10">
    <source>
        <dbReference type="Proteomes" id="UP000503096"/>
    </source>
</evidence>
<evidence type="ECO:0000256" key="5">
    <source>
        <dbReference type="ARBA" id="ARBA00023136"/>
    </source>
</evidence>
<feature type="region of interest" description="Disordered" evidence="7">
    <location>
        <begin position="364"/>
        <end position="403"/>
    </location>
</feature>
<evidence type="ECO:0000256" key="1">
    <source>
        <dbReference type="ARBA" id="ARBA00004167"/>
    </source>
</evidence>
<comment type="subcellular location">
    <subcellularLocation>
        <location evidence="1">Membrane</location>
        <topology evidence="1">Single-pass membrane protein</topology>
    </subcellularLocation>
</comment>
<accession>A0A6M4H7V0</accession>
<dbReference type="Proteomes" id="UP000503096">
    <property type="component" value="Chromosome"/>
</dbReference>
<evidence type="ECO:0000256" key="4">
    <source>
        <dbReference type="ARBA" id="ARBA00022989"/>
    </source>
</evidence>
<dbReference type="FunCoup" id="A0A6M4H7V0">
    <property type="interactions" value="251"/>
</dbReference>
<dbReference type="SMART" id="SM00244">
    <property type="entry name" value="PHB"/>
    <property type="match status" value="1"/>
</dbReference>
<dbReference type="SUPFAM" id="SSF117892">
    <property type="entry name" value="Band 7/SPFH domain"/>
    <property type="match status" value="1"/>
</dbReference>
<dbReference type="CDD" id="cd03404">
    <property type="entry name" value="SPFH_HflK"/>
    <property type="match status" value="1"/>
</dbReference>
<keyword evidence="3 6" id="KW-0812">Transmembrane</keyword>
<dbReference type="KEGG" id="upl:DSM104440_02522"/>
<feature type="transmembrane region" description="Helical" evidence="6">
    <location>
        <begin position="59"/>
        <end position="84"/>
    </location>
</feature>
<evidence type="ECO:0000256" key="6">
    <source>
        <dbReference type="RuleBase" id="RU364113"/>
    </source>
</evidence>
<keyword evidence="5 6" id="KW-0472">Membrane</keyword>
<comment type="function">
    <text evidence="6">HflC and HflK could encode or regulate a protease.</text>
</comment>
<organism evidence="9 10">
    <name type="scientific">Usitatibacter palustris</name>
    <dbReference type="NCBI Taxonomy" id="2732487"/>
    <lineage>
        <taxon>Bacteria</taxon>
        <taxon>Pseudomonadati</taxon>
        <taxon>Pseudomonadota</taxon>
        <taxon>Betaproteobacteria</taxon>
        <taxon>Nitrosomonadales</taxon>
        <taxon>Usitatibacteraceae</taxon>
        <taxon>Usitatibacter</taxon>
    </lineage>
</organism>
<dbReference type="RefSeq" id="WP_171163204.1">
    <property type="nucleotide sequence ID" value="NZ_CP053073.1"/>
</dbReference>
<dbReference type="GO" id="GO:0016020">
    <property type="term" value="C:membrane"/>
    <property type="evidence" value="ECO:0007669"/>
    <property type="project" value="UniProtKB-SubCell"/>
</dbReference>
<feature type="domain" description="Band 7" evidence="8">
    <location>
        <begin position="79"/>
        <end position="252"/>
    </location>
</feature>
<reference evidence="9 10" key="1">
    <citation type="submission" date="2020-04" db="EMBL/GenBank/DDBJ databases">
        <title>Usitatibacter rugosus gen. nov., sp. nov. and Usitatibacter palustris sp. nov., novel members of Usitatibacteraceae fam. nov. within the order Nitrosomonadales isolated from soil.</title>
        <authorList>
            <person name="Huber K.J."/>
            <person name="Neumann-Schaal M."/>
            <person name="Geppert A."/>
            <person name="Luckner M."/>
            <person name="Wanner G."/>
            <person name="Overmann J."/>
        </authorList>
    </citation>
    <scope>NUCLEOTIDE SEQUENCE [LARGE SCALE GENOMIC DNA]</scope>
    <source>
        <strain evidence="9 10">Swamp67</strain>
    </source>
</reference>
<keyword evidence="4 6" id="KW-1133">Transmembrane helix</keyword>
<feature type="region of interest" description="Disordered" evidence="7">
    <location>
        <begin position="33"/>
        <end position="55"/>
    </location>
</feature>
<proteinExistence type="inferred from homology"/>
<dbReference type="InterPro" id="IPR020980">
    <property type="entry name" value="Membrane_HflK_N"/>
</dbReference>
<dbReference type="AlphaFoldDB" id="A0A6M4H7V0"/>
<dbReference type="EMBL" id="CP053073">
    <property type="protein sequence ID" value="QJR15696.1"/>
    <property type="molecule type" value="Genomic_DNA"/>
</dbReference>
<comment type="subunit">
    <text evidence="6">HflC and HflK may interact to form a multimeric complex.</text>
</comment>
<gene>
    <name evidence="9" type="ORF">DSM104440_02522</name>
</gene>
<protein>
    <recommendedName>
        <fullName evidence="6">Protein HflK</fullName>
    </recommendedName>
</protein>
<dbReference type="PANTHER" id="PTHR43327">
    <property type="entry name" value="STOMATIN-LIKE PROTEIN 2, MITOCHONDRIAL"/>
    <property type="match status" value="1"/>
</dbReference>
<dbReference type="InParanoid" id="A0A6M4H7V0"/>
<dbReference type="PANTHER" id="PTHR43327:SF2">
    <property type="entry name" value="MODULATOR OF FTSH PROTEASE HFLK"/>
    <property type="match status" value="1"/>
</dbReference>
<sequence>MPPNDPQWGKKNNEGPPDLEEFARKVQQKLASLLGMRRPEPAGPGDSPPRMGGGGPSNAFFGGSVVFIVLLIAAVWLASGFYIVDEGSRGVVLRLGKYLETTMPGPRWHVPYPFEAVEVVNVSGVKSVEIGYRGDPKNKQREEALMLTDDENIVDVQFAIQYTLKSPEDYKFNNRNPDDNVRQAAETAVREIVGKSKMDFVLNQGRSEISARVKVLMQQILDRYKTGINITTVNLQNVQPPDQVQSAFDDAVRAGQDRERAKNEGQAYANDVIPKARGVAARLLEEANGYKQSVVATAQGDASRFRAILAEYEKAPQVTRERMYLETVQQILSNTTKVIVDQKGGQSLLYLPLDRLMQLSGQQGSVTTSADVPKVTTVPDLVPPAAADQTRREGVRNREREGR</sequence>
<keyword evidence="10" id="KW-1185">Reference proteome</keyword>